<evidence type="ECO:0000256" key="5">
    <source>
        <dbReference type="ARBA" id="ARBA00023157"/>
    </source>
</evidence>
<dbReference type="GO" id="GO:0016020">
    <property type="term" value="C:membrane"/>
    <property type="evidence" value="ECO:0007669"/>
    <property type="project" value="UniProtKB-SubCell"/>
</dbReference>
<keyword evidence="6" id="KW-0325">Glycoprotein</keyword>
<dbReference type="GO" id="GO:0004674">
    <property type="term" value="F:protein serine/threonine kinase activity"/>
    <property type="evidence" value="ECO:0007669"/>
    <property type="project" value="UniProtKB-KW"/>
</dbReference>
<dbReference type="Pfam" id="PF13947">
    <property type="entry name" value="GUB_WAK_bind"/>
    <property type="match status" value="1"/>
</dbReference>
<keyword evidence="2" id="KW-0418">Kinase</keyword>
<feature type="chain" id="PRO_5037823616" evidence="7">
    <location>
        <begin position="25"/>
        <end position="386"/>
    </location>
</feature>
<dbReference type="GO" id="GO:0030247">
    <property type="term" value="F:polysaccharide binding"/>
    <property type="evidence" value="ECO:0007669"/>
    <property type="project" value="InterPro"/>
</dbReference>
<evidence type="ECO:0000256" key="1">
    <source>
        <dbReference type="ARBA" id="ARBA00004479"/>
    </source>
</evidence>
<gene>
    <name evidence="10" type="ORF">FEM48_Zijuj04G0157100</name>
</gene>
<evidence type="ECO:0000313" key="10">
    <source>
        <dbReference type="EMBL" id="KAH7533679.1"/>
    </source>
</evidence>
<evidence type="ECO:0000259" key="9">
    <source>
        <dbReference type="Pfam" id="PF13947"/>
    </source>
</evidence>
<evidence type="ECO:0000256" key="4">
    <source>
        <dbReference type="ARBA" id="ARBA00022729"/>
    </source>
</evidence>
<comment type="caution">
    <text evidence="10">The sequence shown here is derived from an EMBL/GenBank/DDBJ whole genome shotgun (WGS) entry which is preliminary data.</text>
</comment>
<dbReference type="PANTHER" id="PTHR33491">
    <property type="entry name" value="OSJNBA0016N04.9 PROTEIN"/>
    <property type="match status" value="1"/>
</dbReference>
<keyword evidence="4 7" id="KW-0732">Signal</keyword>
<dbReference type="InterPro" id="IPR013695">
    <property type="entry name" value="WAK"/>
</dbReference>
<evidence type="ECO:0000256" key="3">
    <source>
        <dbReference type="ARBA" id="ARBA00022679"/>
    </source>
</evidence>
<feature type="domain" description="Wall-associated receptor kinase galacturonan-binding" evidence="9">
    <location>
        <begin position="37"/>
        <end position="94"/>
    </location>
</feature>
<accession>A0A978VKR0</accession>
<dbReference type="Pfam" id="PF08488">
    <property type="entry name" value="WAK"/>
    <property type="match status" value="1"/>
</dbReference>
<keyword evidence="2" id="KW-0723">Serine/threonine-protein kinase</keyword>
<feature type="domain" description="Wall-associated receptor kinase" evidence="8">
    <location>
        <begin position="169"/>
        <end position="236"/>
    </location>
</feature>
<proteinExistence type="predicted"/>
<sequence>MGARRLVVVLVHLVGFSWLITQNALPSFALTIGKRGCQTECGNVSIPFPFGIGSTNNCFLDDWFEIVCNTSTFPHTPYLKRSNLQVLNISLKNNHDGSSRNAKADKETRESLNLNGSPFVFSASENMFTAVSCAVRALMSSSSLDEFEISAGCKSKCSKTDQLLDNCSGGVNCCQTTIPSYGIKTFSTTFQPETDKTCKYAFVVDQEWFISKFNNTTFYALRDMDYVPATLEWSLNRYSRHQIYGTNLSALQLTQLLRNNSIRCLGDSSISSVNQTAALSVQGCYCKDGFEGNPYLLDGCQGSSSGLGALFLSSGLGALFLLIVATELEAIQKSIKTVADLQSYEEVEYMRTEITEPWDVSTTIGSNPSTSIDVALSLDEPPLLSK</sequence>
<dbReference type="Proteomes" id="UP000813462">
    <property type="component" value="Unassembled WGS sequence"/>
</dbReference>
<evidence type="ECO:0000256" key="2">
    <source>
        <dbReference type="ARBA" id="ARBA00022527"/>
    </source>
</evidence>
<feature type="signal peptide" evidence="7">
    <location>
        <begin position="1"/>
        <end position="24"/>
    </location>
</feature>
<evidence type="ECO:0000313" key="11">
    <source>
        <dbReference type="Proteomes" id="UP000813462"/>
    </source>
</evidence>
<dbReference type="InterPro" id="IPR025287">
    <property type="entry name" value="WAK_GUB"/>
</dbReference>
<keyword evidence="3" id="KW-0808">Transferase</keyword>
<evidence type="ECO:0000256" key="7">
    <source>
        <dbReference type="SAM" id="SignalP"/>
    </source>
</evidence>
<organism evidence="10 11">
    <name type="scientific">Ziziphus jujuba var. spinosa</name>
    <dbReference type="NCBI Taxonomy" id="714518"/>
    <lineage>
        <taxon>Eukaryota</taxon>
        <taxon>Viridiplantae</taxon>
        <taxon>Streptophyta</taxon>
        <taxon>Embryophyta</taxon>
        <taxon>Tracheophyta</taxon>
        <taxon>Spermatophyta</taxon>
        <taxon>Magnoliopsida</taxon>
        <taxon>eudicotyledons</taxon>
        <taxon>Gunneridae</taxon>
        <taxon>Pentapetalae</taxon>
        <taxon>rosids</taxon>
        <taxon>fabids</taxon>
        <taxon>Rosales</taxon>
        <taxon>Rhamnaceae</taxon>
        <taxon>Paliureae</taxon>
        <taxon>Ziziphus</taxon>
    </lineage>
</organism>
<protein>
    <submittedName>
        <fullName evidence="10">Uncharacterized protein</fullName>
    </submittedName>
</protein>
<keyword evidence="5" id="KW-1015">Disulfide bond</keyword>
<dbReference type="EMBL" id="JAEACU010000004">
    <property type="protein sequence ID" value="KAH7533679.1"/>
    <property type="molecule type" value="Genomic_DNA"/>
</dbReference>
<evidence type="ECO:0000259" key="8">
    <source>
        <dbReference type="Pfam" id="PF08488"/>
    </source>
</evidence>
<reference evidence="10" key="1">
    <citation type="journal article" date="2021" name="Front. Plant Sci.">
        <title>Chromosome-Scale Genome Assembly for Chinese Sour Jujube and Insights Into Its Genome Evolution and Domestication Signature.</title>
        <authorList>
            <person name="Shen L.-Y."/>
            <person name="Luo H."/>
            <person name="Wang X.-L."/>
            <person name="Wang X.-M."/>
            <person name="Qiu X.-J."/>
            <person name="Liu H."/>
            <person name="Zhou S.-S."/>
            <person name="Jia K.-H."/>
            <person name="Nie S."/>
            <person name="Bao Y.-T."/>
            <person name="Zhang R.-G."/>
            <person name="Yun Q.-Z."/>
            <person name="Chai Y.-H."/>
            <person name="Lu J.-Y."/>
            <person name="Li Y."/>
            <person name="Zhao S.-W."/>
            <person name="Mao J.-F."/>
            <person name="Jia S.-G."/>
            <person name="Mao Y.-M."/>
        </authorList>
    </citation>
    <scope>NUCLEOTIDE SEQUENCE</scope>
    <source>
        <strain evidence="10">AT0</strain>
        <tissue evidence="10">Leaf</tissue>
    </source>
</reference>
<comment type="subcellular location">
    <subcellularLocation>
        <location evidence="1">Membrane</location>
        <topology evidence="1">Single-pass type I membrane protein</topology>
    </subcellularLocation>
</comment>
<name>A0A978VKR0_ZIZJJ</name>
<evidence type="ECO:0000256" key="6">
    <source>
        <dbReference type="ARBA" id="ARBA00023180"/>
    </source>
</evidence>
<dbReference type="AlphaFoldDB" id="A0A978VKR0"/>